<dbReference type="RefSeq" id="WP_037544831.1">
    <property type="nucleotide sequence ID" value="NZ_JNUP01000003.1"/>
</dbReference>
<proteinExistence type="inferred from homology"/>
<sequence>MKFRQCIQTIAPYQPGLRSQGSIKLSSNENPLGPSPRAMDAVRETVPMIHTYPDGANRELTAAISDRLGVGSDQIIIGNGSDELFLQIAGILLEGDSTAVSARQTFSEYRFSVAVFGGTMREVNLSPQGRFDLQAILHACDDSTRLVFICNPNNPTGTYLTHRELLDFLTVMNDRFPDALVVVDEAYQDYVTAPDFPDSVALLASCPNMIITRTFSKIYGLAGLRVGYAVSHPEVIAQLKRVKQPFNVNLLAQSAARAALSDEDFHHRSREINQLSKTRLTGLCDSLGFSYFQTQANFLCITLAEDLGIESVELPPTALGEYRLPDGVNNLSSFAFRHFNEYGVSIRALQSFGLPSAVRITLGMDEQMQGVYQGLERLAELARKGS</sequence>
<keyword evidence="9" id="KW-0028">Amino-acid biosynthesis</keyword>
<organism evidence="11 12">
    <name type="scientific">Spirochaeta lutea</name>
    <dbReference type="NCBI Taxonomy" id="1480694"/>
    <lineage>
        <taxon>Bacteria</taxon>
        <taxon>Pseudomonadati</taxon>
        <taxon>Spirochaetota</taxon>
        <taxon>Spirochaetia</taxon>
        <taxon>Spirochaetales</taxon>
        <taxon>Spirochaetaceae</taxon>
        <taxon>Spirochaeta</taxon>
    </lineage>
</organism>
<gene>
    <name evidence="9" type="primary">hisC</name>
    <name evidence="11" type="ORF">DC28_00950</name>
</gene>
<dbReference type="SUPFAM" id="SSF53383">
    <property type="entry name" value="PLP-dependent transferases"/>
    <property type="match status" value="1"/>
</dbReference>
<dbReference type="AlphaFoldDB" id="A0A098R526"/>
<dbReference type="EMBL" id="JNUP01000003">
    <property type="protein sequence ID" value="KGE73817.1"/>
    <property type="molecule type" value="Genomic_DNA"/>
</dbReference>
<keyword evidence="12" id="KW-1185">Reference proteome</keyword>
<dbReference type="InterPro" id="IPR015422">
    <property type="entry name" value="PyrdxlP-dep_Trfase_small"/>
</dbReference>
<dbReference type="InterPro" id="IPR004839">
    <property type="entry name" value="Aminotransferase_I/II_large"/>
</dbReference>
<evidence type="ECO:0000313" key="11">
    <source>
        <dbReference type="EMBL" id="KGE73817.1"/>
    </source>
</evidence>
<dbReference type="HAMAP" id="MF_01023">
    <property type="entry name" value="HisC_aminotrans_2"/>
    <property type="match status" value="1"/>
</dbReference>
<dbReference type="UniPathway" id="UPA00031">
    <property type="reaction ID" value="UER00012"/>
</dbReference>
<evidence type="ECO:0000256" key="5">
    <source>
        <dbReference type="ARBA" id="ARBA00022576"/>
    </source>
</evidence>
<evidence type="ECO:0000256" key="7">
    <source>
        <dbReference type="ARBA" id="ARBA00022898"/>
    </source>
</evidence>
<dbReference type="STRING" id="1480694.DC28_00950"/>
<evidence type="ECO:0000259" key="10">
    <source>
        <dbReference type="Pfam" id="PF00155"/>
    </source>
</evidence>
<comment type="subunit">
    <text evidence="4 9">Homodimer.</text>
</comment>
<comment type="catalytic activity">
    <reaction evidence="8 9">
        <text>L-histidinol phosphate + 2-oxoglutarate = 3-(imidazol-4-yl)-2-oxopropyl phosphate + L-glutamate</text>
        <dbReference type="Rhea" id="RHEA:23744"/>
        <dbReference type="ChEBI" id="CHEBI:16810"/>
        <dbReference type="ChEBI" id="CHEBI:29985"/>
        <dbReference type="ChEBI" id="CHEBI:57766"/>
        <dbReference type="ChEBI" id="CHEBI:57980"/>
        <dbReference type="EC" id="2.6.1.9"/>
    </reaction>
</comment>
<comment type="caution">
    <text evidence="11">The sequence shown here is derived from an EMBL/GenBank/DDBJ whole genome shotgun (WGS) entry which is preliminary data.</text>
</comment>
<dbReference type="GO" id="GO:0004400">
    <property type="term" value="F:histidinol-phosphate transaminase activity"/>
    <property type="evidence" value="ECO:0007669"/>
    <property type="project" value="UniProtKB-UniRule"/>
</dbReference>
<evidence type="ECO:0000256" key="2">
    <source>
        <dbReference type="ARBA" id="ARBA00005011"/>
    </source>
</evidence>
<evidence type="ECO:0000256" key="3">
    <source>
        <dbReference type="ARBA" id="ARBA00007970"/>
    </source>
</evidence>
<feature type="modified residue" description="N6-(pyridoxal phosphate)lysine" evidence="9">
    <location>
        <position position="217"/>
    </location>
</feature>
<dbReference type="eggNOG" id="COG0079">
    <property type="taxonomic scope" value="Bacteria"/>
</dbReference>
<dbReference type="EC" id="2.6.1.9" evidence="9"/>
<dbReference type="Pfam" id="PF00155">
    <property type="entry name" value="Aminotran_1_2"/>
    <property type="match status" value="1"/>
</dbReference>
<dbReference type="InterPro" id="IPR015424">
    <property type="entry name" value="PyrdxlP-dep_Trfase"/>
</dbReference>
<dbReference type="InterPro" id="IPR015421">
    <property type="entry name" value="PyrdxlP-dep_Trfase_major"/>
</dbReference>
<dbReference type="NCBIfam" id="TIGR01141">
    <property type="entry name" value="hisC"/>
    <property type="match status" value="1"/>
</dbReference>
<accession>A0A098R526</accession>
<dbReference type="Gene3D" id="3.40.640.10">
    <property type="entry name" value="Type I PLP-dependent aspartate aminotransferase-like (Major domain)"/>
    <property type="match status" value="1"/>
</dbReference>
<comment type="cofactor">
    <cofactor evidence="1 9">
        <name>pyridoxal 5'-phosphate</name>
        <dbReference type="ChEBI" id="CHEBI:597326"/>
    </cofactor>
</comment>
<keyword evidence="7 9" id="KW-0663">Pyridoxal phosphate</keyword>
<name>A0A098R526_9SPIO</name>
<dbReference type="InterPro" id="IPR005861">
    <property type="entry name" value="HisP_aminotrans"/>
</dbReference>
<feature type="domain" description="Aminotransferase class I/classII large" evidence="10">
    <location>
        <begin position="23"/>
        <end position="368"/>
    </location>
</feature>
<evidence type="ECO:0000256" key="9">
    <source>
        <dbReference type="HAMAP-Rule" id="MF_01023"/>
    </source>
</evidence>
<comment type="pathway">
    <text evidence="2 9">Amino-acid biosynthesis; L-histidine biosynthesis; L-histidine from 5-phospho-alpha-D-ribose 1-diphosphate: step 7/9.</text>
</comment>
<protein>
    <recommendedName>
        <fullName evidence="9">Histidinol-phosphate aminotransferase</fullName>
        <ecNumber evidence="9">2.6.1.9</ecNumber>
    </recommendedName>
    <alternativeName>
        <fullName evidence="9">Imidazole acetol-phosphate transaminase</fullName>
    </alternativeName>
</protein>
<dbReference type="InterPro" id="IPR050106">
    <property type="entry name" value="HistidinolP_aminotransfase"/>
</dbReference>
<keyword evidence="6 9" id="KW-0808">Transferase</keyword>
<dbReference type="PANTHER" id="PTHR43643">
    <property type="entry name" value="HISTIDINOL-PHOSPHATE AMINOTRANSFERASE 2"/>
    <property type="match status" value="1"/>
</dbReference>
<evidence type="ECO:0000256" key="6">
    <source>
        <dbReference type="ARBA" id="ARBA00022679"/>
    </source>
</evidence>
<keyword evidence="9" id="KW-0368">Histidine biosynthesis</keyword>
<keyword evidence="5 9" id="KW-0032">Aminotransferase</keyword>
<dbReference type="GO" id="GO:0030170">
    <property type="term" value="F:pyridoxal phosphate binding"/>
    <property type="evidence" value="ECO:0007669"/>
    <property type="project" value="InterPro"/>
</dbReference>
<dbReference type="Proteomes" id="UP000029692">
    <property type="component" value="Unassembled WGS sequence"/>
</dbReference>
<comment type="similarity">
    <text evidence="3 9">Belongs to the class-II pyridoxal-phosphate-dependent aminotransferase family. Histidinol-phosphate aminotransferase subfamily.</text>
</comment>
<dbReference type="CDD" id="cd00609">
    <property type="entry name" value="AAT_like"/>
    <property type="match status" value="1"/>
</dbReference>
<reference evidence="11 12" key="1">
    <citation type="submission" date="2014-05" db="EMBL/GenBank/DDBJ databases">
        <title>De novo Genome Sequence of Spirocheata sp.</title>
        <authorList>
            <person name="Shivani Y."/>
            <person name="Subhash Y."/>
            <person name="Tushar L."/>
            <person name="Sasikala C."/>
            <person name="Ramana C.V."/>
        </authorList>
    </citation>
    <scope>NUCLEOTIDE SEQUENCE [LARGE SCALE GENOMIC DNA]</scope>
    <source>
        <strain evidence="11 12">JC230</strain>
    </source>
</reference>
<evidence type="ECO:0000256" key="8">
    <source>
        <dbReference type="ARBA" id="ARBA00047481"/>
    </source>
</evidence>
<dbReference type="Gene3D" id="3.90.1150.10">
    <property type="entry name" value="Aspartate Aminotransferase, domain 1"/>
    <property type="match status" value="1"/>
</dbReference>
<dbReference type="GO" id="GO:0000105">
    <property type="term" value="P:L-histidine biosynthetic process"/>
    <property type="evidence" value="ECO:0007669"/>
    <property type="project" value="UniProtKB-UniRule"/>
</dbReference>
<evidence type="ECO:0000256" key="1">
    <source>
        <dbReference type="ARBA" id="ARBA00001933"/>
    </source>
</evidence>
<evidence type="ECO:0000256" key="4">
    <source>
        <dbReference type="ARBA" id="ARBA00011738"/>
    </source>
</evidence>
<dbReference type="PANTHER" id="PTHR43643:SF3">
    <property type="entry name" value="HISTIDINOL-PHOSPHATE AMINOTRANSFERASE"/>
    <property type="match status" value="1"/>
</dbReference>
<evidence type="ECO:0000313" key="12">
    <source>
        <dbReference type="Proteomes" id="UP000029692"/>
    </source>
</evidence>